<dbReference type="EC" id="1.2.4.1" evidence="2"/>
<keyword evidence="5" id="KW-0786">Thiamine pyrophosphate</keyword>
<dbReference type="InterPro" id="IPR050642">
    <property type="entry name" value="PDH_E1_Alpha_Subunit"/>
</dbReference>
<evidence type="ECO:0000259" key="6">
    <source>
        <dbReference type="Pfam" id="PF00676"/>
    </source>
</evidence>
<dbReference type="InterPro" id="IPR001017">
    <property type="entry name" value="DH_E1"/>
</dbReference>
<dbReference type="GO" id="GO:0004739">
    <property type="term" value="F:pyruvate dehydrogenase (acetyl-transferring) activity"/>
    <property type="evidence" value="ECO:0007669"/>
    <property type="project" value="UniProtKB-EC"/>
</dbReference>
<dbReference type="InterPro" id="IPR029061">
    <property type="entry name" value="THDP-binding"/>
</dbReference>
<proteinExistence type="predicted"/>
<evidence type="ECO:0000256" key="4">
    <source>
        <dbReference type="ARBA" id="ARBA00023002"/>
    </source>
</evidence>
<sequence>MINWMLQIKKLDLIAQLILEMSKIIPSAAKLLASRAVTKAGILAPVAPKIRYSTKNEASIEIKPYKLHKLDKGPPTSSTITHKEALALYEKLVVLRRLETAASNMYKAKVIQGFCHLYLGEEAVAVGICSVMRPIDTVCGAYRCHGWTHLMGASELGVLAELAGRKSGCGRGKGGSMHMYTPRLFGGNGIVGATGPLGAGIAFAHKYKGTGGVNFALYGDGSANQGQVHEAFNMAKLWVLPCIFLCENNGYGLGTAAKRSSASTEYYARGDYIPGIKADGMDVVATREVTKFAIDWCASGKGPIVVEFDTYRYTGHSMSDPGTSYRSREEVAEVRAKRDPITSFKEKLLKAQLATAEQLKAIDSKVKKSIDAATKQAKADAVIGPEELTADIYYSCLEKEIRGTHPGAPRAHLALSKRAS</sequence>
<dbReference type="RefSeq" id="XP_026736210.1">
    <property type="nucleotide sequence ID" value="XM_026880409.1"/>
</dbReference>
<dbReference type="SUPFAM" id="SSF52518">
    <property type="entry name" value="Thiamin diphosphate-binding fold (THDP-binding)"/>
    <property type="match status" value="1"/>
</dbReference>
<feature type="domain" description="Dehydrogenase E1 component" evidence="6">
    <location>
        <begin position="91"/>
        <end position="382"/>
    </location>
</feature>
<dbReference type="CDD" id="cd02000">
    <property type="entry name" value="TPP_E1_PDC_ADC_BCADC"/>
    <property type="match status" value="1"/>
</dbReference>
<keyword evidence="8" id="KW-0670">Pyruvate</keyword>
<name>A0A7E5W6C8_TRINI</name>
<protein>
    <recommendedName>
        <fullName evidence="2">pyruvate dehydrogenase (acetyl-transferring)</fullName>
        <ecNumber evidence="2">1.2.4.1</ecNumber>
    </recommendedName>
</protein>
<dbReference type="FunCoup" id="A0A7E5W6C8">
    <property type="interactions" value="620"/>
</dbReference>
<keyword evidence="7" id="KW-1185">Reference proteome</keyword>
<evidence type="ECO:0000256" key="1">
    <source>
        <dbReference type="ARBA" id="ARBA00001964"/>
    </source>
</evidence>
<dbReference type="Pfam" id="PF00676">
    <property type="entry name" value="E1_dh"/>
    <property type="match status" value="1"/>
</dbReference>
<keyword evidence="4" id="KW-0560">Oxidoreductase</keyword>
<comment type="cofactor">
    <cofactor evidence="1">
        <name>thiamine diphosphate</name>
        <dbReference type="ChEBI" id="CHEBI:58937"/>
    </cofactor>
</comment>
<organism evidence="7 8">
    <name type="scientific">Trichoplusia ni</name>
    <name type="common">Cabbage looper</name>
    <dbReference type="NCBI Taxonomy" id="7111"/>
    <lineage>
        <taxon>Eukaryota</taxon>
        <taxon>Metazoa</taxon>
        <taxon>Ecdysozoa</taxon>
        <taxon>Arthropoda</taxon>
        <taxon>Hexapoda</taxon>
        <taxon>Insecta</taxon>
        <taxon>Pterygota</taxon>
        <taxon>Neoptera</taxon>
        <taxon>Endopterygota</taxon>
        <taxon>Lepidoptera</taxon>
        <taxon>Glossata</taxon>
        <taxon>Ditrysia</taxon>
        <taxon>Noctuoidea</taxon>
        <taxon>Noctuidae</taxon>
        <taxon>Plusiinae</taxon>
        <taxon>Trichoplusia</taxon>
    </lineage>
</organism>
<dbReference type="Gene3D" id="3.40.50.970">
    <property type="match status" value="1"/>
</dbReference>
<evidence type="ECO:0000256" key="5">
    <source>
        <dbReference type="ARBA" id="ARBA00023052"/>
    </source>
</evidence>
<dbReference type="FunFam" id="3.40.50.970:FF:000013">
    <property type="entry name" value="Pyruvate dehydrogenase E1 component subunit alpha"/>
    <property type="match status" value="1"/>
</dbReference>
<dbReference type="GeneID" id="113499842"/>
<dbReference type="OrthoDB" id="10256198at2759"/>
<dbReference type="GO" id="GO:0006086">
    <property type="term" value="P:pyruvate decarboxylation to acetyl-CoA"/>
    <property type="evidence" value="ECO:0007669"/>
    <property type="project" value="TreeGrafter"/>
</dbReference>
<keyword evidence="3" id="KW-0809">Transit peptide</keyword>
<evidence type="ECO:0000256" key="2">
    <source>
        <dbReference type="ARBA" id="ARBA00012281"/>
    </source>
</evidence>
<evidence type="ECO:0000256" key="3">
    <source>
        <dbReference type="ARBA" id="ARBA00022946"/>
    </source>
</evidence>
<reference evidence="8" key="1">
    <citation type="submission" date="2025-08" db="UniProtKB">
        <authorList>
            <consortium name="RefSeq"/>
        </authorList>
    </citation>
    <scope>IDENTIFICATION</scope>
</reference>
<evidence type="ECO:0000313" key="8">
    <source>
        <dbReference type="RefSeq" id="XP_026736210.1"/>
    </source>
</evidence>
<accession>A0A7E5W6C8</accession>
<dbReference type="PANTHER" id="PTHR11516">
    <property type="entry name" value="PYRUVATE DEHYDROGENASE E1 COMPONENT, ALPHA SUBUNIT BACTERIAL AND ORGANELLAR"/>
    <property type="match status" value="1"/>
</dbReference>
<evidence type="ECO:0000313" key="7">
    <source>
        <dbReference type="Proteomes" id="UP000322000"/>
    </source>
</evidence>
<dbReference type="KEGG" id="tnl:113499842"/>
<dbReference type="PANTHER" id="PTHR11516:SF60">
    <property type="entry name" value="PYRUVATE DEHYDROGENASE E1 COMPONENT SUBUNIT ALPHA"/>
    <property type="match status" value="1"/>
</dbReference>
<dbReference type="InParanoid" id="A0A7E5W6C8"/>
<dbReference type="AlphaFoldDB" id="A0A7E5W6C8"/>
<gene>
    <name evidence="8" type="primary">LOC113499842</name>
</gene>
<dbReference type="Proteomes" id="UP000322000">
    <property type="component" value="Chromosome 13"/>
</dbReference>